<evidence type="ECO:0000313" key="2">
    <source>
        <dbReference type="Proteomes" id="UP000267821"/>
    </source>
</evidence>
<dbReference type="AlphaFoldDB" id="A0A3N4LNN1"/>
<protein>
    <submittedName>
        <fullName evidence="1">Uncharacterized protein</fullName>
    </submittedName>
</protein>
<reference evidence="1 2" key="1">
    <citation type="journal article" date="2018" name="Nat. Ecol. Evol.">
        <title>Pezizomycetes genomes reveal the molecular basis of ectomycorrhizal truffle lifestyle.</title>
        <authorList>
            <person name="Murat C."/>
            <person name="Payen T."/>
            <person name="Noel B."/>
            <person name="Kuo A."/>
            <person name="Morin E."/>
            <person name="Chen J."/>
            <person name="Kohler A."/>
            <person name="Krizsan K."/>
            <person name="Balestrini R."/>
            <person name="Da Silva C."/>
            <person name="Montanini B."/>
            <person name="Hainaut M."/>
            <person name="Levati E."/>
            <person name="Barry K.W."/>
            <person name="Belfiori B."/>
            <person name="Cichocki N."/>
            <person name="Clum A."/>
            <person name="Dockter R.B."/>
            <person name="Fauchery L."/>
            <person name="Guy J."/>
            <person name="Iotti M."/>
            <person name="Le Tacon F."/>
            <person name="Lindquist E.A."/>
            <person name="Lipzen A."/>
            <person name="Malagnac F."/>
            <person name="Mello A."/>
            <person name="Molinier V."/>
            <person name="Miyauchi S."/>
            <person name="Poulain J."/>
            <person name="Riccioni C."/>
            <person name="Rubini A."/>
            <person name="Sitrit Y."/>
            <person name="Splivallo R."/>
            <person name="Traeger S."/>
            <person name="Wang M."/>
            <person name="Zifcakova L."/>
            <person name="Wipf D."/>
            <person name="Zambonelli A."/>
            <person name="Paolocci F."/>
            <person name="Nowrousian M."/>
            <person name="Ottonello S."/>
            <person name="Baldrian P."/>
            <person name="Spatafora J.W."/>
            <person name="Henrissat B."/>
            <person name="Nagy L.G."/>
            <person name="Aury J.M."/>
            <person name="Wincker P."/>
            <person name="Grigoriev I.V."/>
            <person name="Bonfante P."/>
            <person name="Martin F.M."/>
        </authorList>
    </citation>
    <scope>NUCLEOTIDE SEQUENCE [LARGE SCALE GENOMIC DNA]</scope>
    <source>
        <strain evidence="1 2">ATCC MYA-4762</strain>
    </source>
</reference>
<dbReference type="InParanoid" id="A0A3N4LNN1"/>
<gene>
    <name evidence="1" type="ORF">L211DRAFT_771394</name>
</gene>
<sequence length="119" mass="13663">LKGIPVERMLANAQYNREGLEEIKEEVYNRIVEYIEVQGYPIEGVLDFKESSINHLVYSIISPIIRNFRRKTGRQNVQLKSEESILSQDGETGDEEEFAVVDLISADKEVFIFIIEAKA</sequence>
<keyword evidence="2" id="KW-1185">Reference proteome</keyword>
<dbReference type="EMBL" id="ML121541">
    <property type="protein sequence ID" value="RPB24517.1"/>
    <property type="molecule type" value="Genomic_DNA"/>
</dbReference>
<organism evidence="1 2">
    <name type="scientific">Terfezia boudieri ATCC MYA-4762</name>
    <dbReference type="NCBI Taxonomy" id="1051890"/>
    <lineage>
        <taxon>Eukaryota</taxon>
        <taxon>Fungi</taxon>
        <taxon>Dikarya</taxon>
        <taxon>Ascomycota</taxon>
        <taxon>Pezizomycotina</taxon>
        <taxon>Pezizomycetes</taxon>
        <taxon>Pezizales</taxon>
        <taxon>Pezizaceae</taxon>
        <taxon>Terfezia</taxon>
    </lineage>
</organism>
<name>A0A3N4LNN1_9PEZI</name>
<feature type="non-terminal residue" evidence="1">
    <location>
        <position position="119"/>
    </location>
</feature>
<proteinExistence type="predicted"/>
<evidence type="ECO:0000313" key="1">
    <source>
        <dbReference type="EMBL" id="RPB24517.1"/>
    </source>
</evidence>
<dbReference type="Proteomes" id="UP000267821">
    <property type="component" value="Unassembled WGS sequence"/>
</dbReference>
<accession>A0A3N4LNN1</accession>
<feature type="non-terminal residue" evidence="1">
    <location>
        <position position="1"/>
    </location>
</feature>
<dbReference type="OrthoDB" id="5355583at2759"/>